<name>A0A8S5P693_9CAUD</name>
<sequence>MSEKNMKSVVGVQIGKVNASNGTDNYGLPIFIATDKPAWLLDWNGAMVAIDSLLKQIDSKSSISETELDALKVQIESANNAISGLQESTSSLTTNVAGLTTDVTQAKKDVDTMQKTVVQLSESVKTLETKVNENKTKLTKMSEDILVNDGARMHIPLTETSNRWISIDGLDSTGGGLLLVNMKGDADEAIGAMLITTDFSPILNNEQHVINMPFAGGTYNIRFTKTRSSEGGYGVTVATKKASGTVYHDTNAVIITNAIASLV</sequence>
<protein>
    <submittedName>
        <fullName evidence="2">Trimeric coiled-coil viral fiber</fullName>
    </submittedName>
</protein>
<dbReference type="EMBL" id="BK015337">
    <property type="protein sequence ID" value="DAE01953.1"/>
    <property type="molecule type" value="Genomic_DNA"/>
</dbReference>
<accession>A0A8S5P693</accession>
<evidence type="ECO:0000256" key="1">
    <source>
        <dbReference type="SAM" id="Coils"/>
    </source>
</evidence>
<dbReference type="Gene3D" id="1.20.5.340">
    <property type="match status" value="1"/>
</dbReference>
<feature type="coiled-coil region" evidence="1">
    <location>
        <begin position="68"/>
        <end position="130"/>
    </location>
</feature>
<organism evidence="2">
    <name type="scientific">Podoviridae sp. ctQZJ2</name>
    <dbReference type="NCBI Taxonomy" id="2825248"/>
    <lineage>
        <taxon>Viruses</taxon>
        <taxon>Duplodnaviria</taxon>
        <taxon>Heunggongvirae</taxon>
        <taxon>Uroviricota</taxon>
        <taxon>Caudoviricetes</taxon>
    </lineage>
</organism>
<proteinExistence type="predicted"/>
<reference evidence="2" key="1">
    <citation type="journal article" date="2021" name="Proc. Natl. Acad. Sci. U.S.A.">
        <title>A Catalog of Tens of Thousands of Viruses from Human Metagenomes Reveals Hidden Associations with Chronic Diseases.</title>
        <authorList>
            <person name="Tisza M.J."/>
            <person name="Buck C.B."/>
        </authorList>
    </citation>
    <scope>NUCLEOTIDE SEQUENCE</scope>
    <source>
        <strain evidence="2">CtQZJ2</strain>
    </source>
</reference>
<evidence type="ECO:0000313" key="2">
    <source>
        <dbReference type="EMBL" id="DAE01953.1"/>
    </source>
</evidence>
<keyword evidence="1" id="KW-0175">Coiled coil</keyword>